<sequence>MATNTDFPQRVAQYVDSAIRDAGENTKSVAEGTGIARMTLARRLTGSTPFTVAEVARIATHLGTTPEQLMAGQAAA</sequence>
<organism evidence="2 3">
    <name type="scientific">Cryobacterium cryoconiti</name>
    <dbReference type="NCBI Taxonomy" id="1259239"/>
    <lineage>
        <taxon>Bacteria</taxon>
        <taxon>Bacillati</taxon>
        <taxon>Actinomycetota</taxon>
        <taxon>Actinomycetes</taxon>
        <taxon>Micrococcales</taxon>
        <taxon>Microbacteriaceae</taxon>
        <taxon>Cryobacterium</taxon>
    </lineage>
</organism>
<dbReference type="PROSITE" id="PS50943">
    <property type="entry name" value="HTH_CROC1"/>
    <property type="match status" value="1"/>
</dbReference>
<dbReference type="CDD" id="cd00093">
    <property type="entry name" value="HTH_XRE"/>
    <property type="match status" value="1"/>
</dbReference>
<dbReference type="Pfam" id="PF08667">
    <property type="entry name" value="BetR"/>
    <property type="match status" value="1"/>
</dbReference>
<feature type="domain" description="HTH cro/C1-type" evidence="1">
    <location>
        <begin position="29"/>
        <end position="69"/>
    </location>
</feature>
<dbReference type="Gene3D" id="1.10.260.40">
    <property type="entry name" value="lambda repressor-like DNA-binding domains"/>
    <property type="match status" value="1"/>
</dbReference>
<dbReference type="SUPFAM" id="SSF47413">
    <property type="entry name" value="lambda repressor-like DNA-binding domains"/>
    <property type="match status" value="1"/>
</dbReference>
<evidence type="ECO:0000313" key="2">
    <source>
        <dbReference type="EMBL" id="TFD27475.1"/>
    </source>
</evidence>
<dbReference type="RefSeq" id="WP_134425345.1">
    <property type="nucleotide sequence ID" value="NZ_SOHA01000039.1"/>
</dbReference>
<proteinExistence type="predicted"/>
<dbReference type="OrthoDB" id="5113474at2"/>
<dbReference type="EMBL" id="SOHA01000039">
    <property type="protein sequence ID" value="TFD27475.1"/>
    <property type="molecule type" value="Genomic_DNA"/>
</dbReference>
<dbReference type="InterPro" id="IPR001387">
    <property type="entry name" value="Cro/C1-type_HTH"/>
</dbReference>
<keyword evidence="3" id="KW-1185">Reference proteome</keyword>
<dbReference type="Proteomes" id="UP000297472">
    <property type="component" value="Unassembled WGS sequence"/>
</dbReference>
<reference evidence="2 3" key="1">
    <citation type="submission" date="2019-03" db="EMBL/GenBank/DDBJ databases">
        <title>Genomics of glacier-inhabiting Cryobacterium strains.</title>
        <authorList>
            <person name="Liu Q."/>
            <person name="Xin Y.-H."/>
        </authorList>
    </citation>
    <scope>NUCLEOTIDE SEQUENCE [LARGE SCALE GENOMIC DNA]</scope>
    <source>
        <strain evidence="2 3">TMT1-51</strain>
    </source>
</reference>
<evidence type="ECO:0000259" key="1">
    <source>
        <dbReference type="PROSITE" id="PS50943"/>
    </source>
</evidence>
<comment type="caution">
    <text evidence="2">The sequence shown here is derived from an EMBL/GenBank/DDBJ whole genome shotgun (WGS) entry which is preliminary data.</text>
</comment>
<dbReference type="AlphaFoldDB" id="A0A4Y8JXZ9"/>
<evidence type="ECO:0000313" key="3">
    <source>
        <dbReference type="Proteomes" id="UP000297472"/>
    </source>
</evidence>
<accession>A0A4Y8JXZ9</accession>
<gene>
    <name evidence="2" type="ORF">E3T49_13100</name>
</gene>
<dbReference type="InterPro" id="IPR010982">
    <property type="entry name" value="Lambda_DNA-bd_dom_sf"/>
</dbReference>
<protein>
    <recommendedName>
        <fullName evidence="1">HTH cro/C1-type domain-containing protein</fullName>
    </recommendedName>
</protein>
<name>A0A4Y8JXZ9_9MICO</name>
<dbReference type="InterPro" id="IPR013975">
    <property type="entry name" value="Tscrpt_reg_BetR_N"/>
</dbReference>
<dbReference type="GO" id="GO:0003677">
    <property type="term" value="F:DNA binding"/>
    <property type="evidence" value="ECO:0007669"/>
    <property type="project" value="InterPro"/>
</dbReference>